<evidence type="ECO:0000313" key="2">
    <source>
        <dbReference type="EMBL" id="KAJ4397999.1"/>
    </source>
</evidence>
<dbReference type="EMBL" id="JAPEVA010000142">
    <property type="protein sequence ID" value="KAJ4397999.1"/>
    <property type="molecule type" value="Genomic_DNA"/>
</dbReference>
<dbReference type="AlphaFoldDB" id="A0A9W8Z588"/>
<evidence type="ECO:0000256" key="1">
    <source>
        <dbReference type="SAM" id="SignalP"/>
    </source>
</evidence>
<feature type="chain" id="PRO_5040998500" evidence="1">
    <location>
        <begin position="23"/>
        <end position="136"/>
    </location>
</feature>
<dbReference type="Proteomes" id="UP001140510">
    <property type="component" value="Unassembled WGS sequence"/>
</dbReference>
<name>A0A9W8Z588_9PLEO</name>
<protein>
    <submittedName>
        <fullName evidence="2">Uncharacterized protein</fullName>
    </submittedName>
</protein>
<gene>
    <name evidence="2" type="ORF">N0V91_010526</name>
</gene>
<accession>A0A9W8Z588</accession>
<reference evidence="2" key="1">
    <citation type="submission" date="2022-10" db="EMBL/GenBank/DDBJ databases">
        <title>Tapping the CABI collections for fungal endophytes: first genome assemblies for Collariella, Neodidymelliopsis, Ascochyta clinopodiicola, Didymella pomorum, Didymosphaeria variabile, Neocosmospora piperis and Neocucurbitaria cava.</title>
        <authorList>
            <person name="Hill R."/>
        </authorList>
    </citation>
    <scope>NUCLEOTIDE SEQUENCE</scope>
    <source>
        <strain evidence="2">IMI 355091</strain>
    </source>
</reference>
<organism evidence="2 3">
    <name type="scientific">Didymella pomorum</name>
    <dbReference type="NCBI Taxonomy" id="749634"/>
    <lineage>
        <taxon>Eukaryota</taxon>
        <taxon>Fungi</taxon>
        <taxon>Dikarya</taxon>
        <taxon>Ascomycota</taxon>
        <taxon>Pezizomycotina</taxon>
        <taxon>Dothideomycetes</taxon>
        <taxon>Pleosporomycetidae</taxon>
        <taxon>Pleosporales</taxon>
        <taxon>Pleosporineae</taxon>
        <taxon>Didymellaceae</taxon>
        <taxon>Didymella</taxon>
    </lineage>
</organism>
<comment type="caution">
    <text evidence="2">The sequence shown here is derived from an EMBL/GenBank/DDBJ whole genome shotgun (WGS) entry which is preliminary data.</text>
</comment>
<keyword evidence="1" id="KW-0732">Signal</keyword>
<keyword evidence="3" id="KW-1185">Reference proteome</keyword>
<evidence type="ECO:0000313" key="3">
    <source>
        <dbReference type="Proteomes" id="UP001140510"/>
    </source>
</evidence>
<proteinExistence type="predicted"/>
<sequence>MKFTPTAFALAVGLTTAAPANTAIDPATLENRTARSDCGQYKFDDGTVQYFYSQVWAGYLADEMICRWFKYEFRDKKGQEGKMVAAKVDKGCTCFFYESPCDPSGGVAERWEGWNGFENYVSTDKDFKGWYCFEQN</sequence>
<dbReference type="OrthoDB" id="3726190at2759"/>
<feature type="signal peptide" evidence="1">
    <location>
        <begin position="1"/>
        <end position="22"/>
    </location>
</feature>